<feature type="region of interest" description="Disordered" evidence="1">
    <location>
        <begin position="1"/>
        <end position="28"/>
    </location>
</feature>
<evidence type="ECO:0000313" key="2">
    <source>
        <dbReference type="EMBL" id="TKR61590.1"/>
    </source>
</evidence>
<protein>
    <submittedName>
        <fullName evidence="2">Uncharacterized protein</fullName>
    </submittedName>
</protein>
<keyword evidence="3" id="KW-1185">Reference proteome</keyword>
<dbReference type="Proteomes" id="UP000298663">
    <property type="component" value="Unassembled WGS sequence"/>
</dbReference>
<accession>A0A4U5LZ44</accession>
<evidence type="ECO:0000256" key="1">
    <source>
        <dbReference type="SAM" id="MobiDB-lite"/>
    </source>
</evidence>
<reference evidence="2 3" key="1">
    <citation type="journal article" date="2015" name="Genome Biol.">
        <title>Comparative genomics of Steinernema reveals deeply conserved gene regulatory networks.</title>
        <authorList>
            <person name="Dillman A.R."/>
            <person name="Macchietto M."/>
            <person name="Porter C.F."/>
            <person name="Rogers A."/>
            <person name="Williams B."/>
            <person name="Antoshechkin I."/>
            <person name="Lee M.M."/>
            <person name="Goodwin Z."/>
            <person name="Lu X."/>
            <person name="Lewis E.E."/>
            <person name="Goodrich-Blair H."/>
            <person name="Stock S.P."/>
            <person name="Adams B.J."/>
            <person name="Sternberg P.W."/>
            <person name="Mortazavi A."/>
        </authorList>
    </citation>
    <scope>NUCLEOTIDE SEQUENCE [LARGE SCALE GENOMIC DNA]</scope>
    <source>
        <strain evidence="2 3">ALL</strain>
    </source>
</reference>
<gene>
    <name evidence="2" type="ORF">L596_028683</name>
</gene>
<dbReference type="AlphaFoldDB" id="A0A4U5LZ44"/>
<feature type="compositionally biased region" description="Polar residues" evidence="1">
    <location>
        <begin position="19"/>
        <end position="28"/>
    </location>
</feature>
<dbReference type="EMBL" id="AZBU02000011">
    <property type="protein sequence ID" value="TKR61590.1"/>
    <property type="molecule type" value="Genomic_DNA"/>
</dbReference>
<comment type="caution">
    <text evidence="2">The sequence shown here is derived from an EMBL/GenBank/DDBJ whole genome shotgun (WGS) entry which is preliminary data.</text>
</comment>
<organism evidence="2 3">
    <name type="scientific">Steinernema carpocapsae</name>
    <name type="common">Entomopathogenic nematode</name>
    <dbReference type="NCBI Taxonomy" id="34508"/>
    <lineage>
        <taxon>Eukaryota</taxon>
        <taxon>Metazoa</taxon>
        <taxon>Ecdysozoa</taxon>
        <taxon>Nematoda</taxon>
        <taxon>Chromadorea</taxon>
        <taxon>Rhabditida</taxon>
        <taxon>Tylenchina</taxon>
        <taxon>Panagrolaimomorpha</taxon>
        <taxon>Strongyloidoidea</taxon>
        <taxon>Steinernematidae</taxon>
        <taxon>Steinernema</taxon>
    </lineage>
</organism>
<evidence type="ECO:0000313" key="3">
    <source>
        <dbReference type="Proteomes" id="UP000298663"/>
    </source>
</evidence>
<name>A0A4U5LZ44_STECR</name>
<proteinExistence type="predicted"/>
<sequence>MPKTIRNFESGDSRKTARQQENSPQQLVMRNDMMQNKERGYGRCTMHVEKKSRAEDREGYMARVELKISSNQIYQFQVKPKLYLRISTVLLVASLNTFLKHF</sequence>
<reference evidence="2 3" key="2">
    <citation type="journal article" date="2019" name="G3 (Bethesda)">
        <title>Hybrid Assembly of the Genome of the Entomopathogenic Nematode Steinernema carpocapsae Identifies the X-Chromosome.</title>
        <authorList>
            <person name="Serra L."/>
            <person name="Macchietto M."/>
            <person name="Macias-Munoz A."/>
            <person name="McGill C.J."/>
            <person name="Rodriguez I.M."/>
            <person name="Rodriguez B."/>
            <person name="Murad R."/>
            <person name="Mortazavi A."/>
        </authorList>
    </citation>
    <scope>NUCLEOTIDE SEQUENCE [LARGE SCALE GENOMIC DNA]</scope>
    <source>
        <strain evidence="2 3">ALL</strain>
    </source>
</reference>